<dbReference type="GO" id="GO:0004930">
    <property type="term" value="F:G protein-coupled receptor activity"/>
    <property type="evidence" value="ECO:0007669"/>
    <property type="project" value="InterPro"/>
</dbReference>
<feature type="transmembrane region" description="Helical" evidence="7">
    <location>
        <begin position="106"/>
        <end position="125"/>
    </location>
</feature>
<dbReference type="PANTHER" id="PTHR24241">
    <property type="entry name" value="NEUROPEPTIDE RECEPTOR-RELATED G-PROTEIN COUPLED RECEPTOR"/>
    <property type="match status" value="1"/>
</dbReference>
<dbReference type="PANTHER" id="PTHR24241:SF182">
    <property type="entry name" value="G PROTEIN-COUPLED RECEPTOR 19"/>
    <property type="match status" value="1"/>
</dbReference>
<dbReference type="Proteomes" id="UP001195483">
    <property type="component" value="Unassembled WGS sequence"/>
</dbReference>
<keyword evidence="10" id="KW-1185">Reference proteome</keyword>
<keyword evidence="2" id="KW-1003">Cell membrane</keyword>
<dbReference type="GO" id="GO:0032870">
    <property type="term" value="P:cellular response to hormone stimulus"/>
    <property type="evidence" value="ECO:0007669"/>
    <property type="project" value="TreeGrafter"/>
</dbReference>
<evidence type="ECO:0000256" key="1">
    <source>
        <dbReference type="ARBA" id="ARBA00004651"/>
    </source>
</evidence>
<feature type="domain" description="G-protein coupled receptors family 1 profile" evidence="8">
    <location>
        <begin position="45"/>
        <end position="299"/>
    </location>
</feature>
<organism evidence="9 10">
    <name type="scientific">Potamilus streckersoni</name>
    <dbReference type="NCBI Taxonomy" id="2493646"/>
    <lineage>
        <taxon>Eukaryota</taxon>
        <taxon>Metazoa</taxon>
        <taxon>Spiralia</taxon>
        <taxon>Lophotrochozoa</taxon>
        <taxon>Mollusca</taxon>
        <taxon>Bivalvia</taxon>
        <taxon>Autobranchia</taxon>
        <taxon>Heteroconchia</taxon>
        <taxon>Palaeoheterodonta</taxon>
        <taxon>Unionida</taxon>
        <taxon>Unionoidea</taxon>
        <taxon>Unionidae</taxon>
        <taxon>Ambleminae</taxon>
        <taxon>Lampsilini</taxon>
        <taxon>Potamilus</taxon>
    </lineage>
</organism>
<protein>
    <recommendedName>
        <fullName evidence="8">G-protein coupled receptors family 1 profile domain-containing protein</fullName>
    </recommendedName>
</protein>
<proteinExistence type="predicted"/>
<keyword evidence="5 7" id="KW-0472">Membrane</keyword>
<evidence type="ECO:0000313" key="10">
    <source>
        <dbReference type="Proteomes" id="UP001195483"/>
    </source>
</evidence>
<feature type="transmembrane region" description="Helical" evidence="7">
    <location>
        <begin position="247"/>
        <end position="268"/>
    </location>
</feature>
<reference evidence="9" key="2">
    <citation type="journal article" date="2021" name="Genome Biol. Evol.">
        <title>Developing a high-quality reference genome for a parasitic bivalve with doubly uniparental inheritance (Bivalvia: Unionida).</title>
        <authorList>
            <person name="Smith C.H."/>
        </authorList>
    </citation>
    <scope>NUCLEOTIDE SEQUENCE</scope>
    <source>
        <strain evidence="9">CHS0354</strain>
        <tissue evidence="9">Mantle</tissue>
    </source>
</reference>
<dbReference type="Pfam" id="PF00001">
    <property type="entry name" value="7tm_1"/>
    <property type="match status" value="1"/>
</dbReference>
<feature type="transmembrane region" description="Helical" evidence="7">
    <location>
        <begin position="280"/>
        <end position="302"/>
    </location>
</feature>
<feature type="transmembrane region" description="Helical" evidence="7">
    <location>
        <begin position="191"/>
        <end position="213"/>
    </location>
</feature>
<dbReference type="GO" id="GO:0005886">
    <property type="term" value="C:plasma membrane"/>
    <property type="evidence" value="ECO:0007669"/>
    <property type="project" value="UniProtKB-SubCell"/>
</dbReference>
<sequence>MGEDANATPAGNADTINGHAMDREVGQIAAESSILLFTWCVSLAGNILVCIVIYRSRRVQSTTNFFVVSLACSDIIVTVLCIPFIASQNIANKWQIGSVSCRIVRFVQFLWPASIMFTFASICVDRFYTIIYPLSFKVTRGVAKRMILGCWLLAAVVCCPCLHLFETTKSSVDDIILCPTYIRNSDWFGTIYGVLLIQVTYVIPSVIIGVLHIKVFRYIWSCRGCSFKFKRTANPVPRAKVKMLKMLMTATFSTIVLYLPFYLVHTWYTVLGSSYLEFTTFMAVFGLMHTTTALKPIFYMVYNSNFRRGCKEILCMSTSRCYRQNTYAITTASSIGKKNRIGIIHIDPNSKNNYSPSRTFNRSLHIEKSAWPIENNMASTYI</sequence>
<evidence type="ECO:0000256" key="4">
    <source>
        <dbReference type="ARBA" id="ARBA00022989"/>
    </source>
</evidence>
<dbReference type="InterPro" id="IPR000276">
    <property type="entry name" value="GPCR_Rhodpsn"/>
</dbReference>
<dbReference type="InterPro" id="IPR017452">
    <property type="entry name" value="GPCR_Rhodpsn_7TM"/>
</dbReference>
<feature type="transmembrane region" description="Helical" evidence="7">
    <location>
        <begin position="66"/>
        <end position="86"/>
    </location>
</feature>
<gene>
    <name evidence="9" type="ORF">CHS0354_005113</name>
</gene>
<evidence type="ECO:0000256" key="2">
    <source>
        <dbReference type="ARBA" id="ARBA00022475"/>
    </source>
</evidence>
<comment type="caution">
    <text evidence="9">The sequence shown here is derived from an EMBL/GenBank/DDBJ whole genome shotgun (WGS) entry which is preliminary data.</text>
</comment>
<dbReference type="SUPFAM" id="SSF81321">
    <property type="entry name" value="Family A G protein-coupled receptor-like"/>
    <property type="match status" value="1"/>
</dbReference>
<dbReference type="EMBL" id="JAEAOA010000364">
    <property type="protein sequence ID" value="KAK3591901.1"/>
    <property type="molecule type" value="Genomic_DNA"/>
</dbReference>
<dbReference type="GO" id="GO:0042277">
    <property type="term" value="F:peptide binding"/>
    <property type="evidence" value="ECO:0007669"/>
    <property type="project" value="TreeGrafter"/>
</dbReference>
<evidence type="ECO:0000256" key="3">
    <source>
        <dbReference type="ARBA" id="ARBA00022692"/>
    </source>
</evidence>
<reference evidence="9" key="3">
    <citation type="submission" date="2023-05" db="EMBL/GenBank/DDBJ databases">
        <authorList>
            <person name="Smith C.H."/>
        </authorList>
    </citation>
    <scope>NUCLEOTIDE SEQUENCE</scope>
    <source>
        <strain evidence="9">CHS0354</strain>
        <tissue evidence="9">Mantle</tissue>
    </source>
</reference>
<dbReference type="PRINTS" id="PR00237">
    <property type="entry name" value="GPCRRHODOPSN"/>
</dbReference>
<accession>A0AAE0VVR6</accession>
<dbReference type="PROSITE" id="PS50262">
    <property type="entry name" value="G_PROTEIN_RECEP_F1_2"/>
    <property type="match status" value="1"/>
</dbReference>
<evidence type="ECO:0000256" key="5">
    <source>
        <dbReference type="ARBA" id="ARBA00023136"/>
    </source>
</evidence>
<feature type="transmembrane region" description="Helical" evidence="7">
    <location>
        <begin position="34"/>
        <end position="54"/>
    </location>
</feature>
<reference evidence="9" key="1">
    <citation type="journal article" date="2021" name="Genome Biol. Evol.">
        <title>A High-Quality Reference Genome for a Parasitic Bivalve with Doubly Uniparental Inheritance (Bivalvia: Unionida).</title>
        <authorList>
            <person name="Smith C.H."/>
        </authorList>
    </citation>
    <scope>NUCLEOTIDE SEQUENCE</scope>
    <source>
        <strain evidence="9">CHS0354</strain>
    </source>
</reference>
<name>A0AAE0VVR6_9BIVA</name>
<dbReference type="AlphaFoldDB" id="A0AAE0VVR6"/>
<dbReference type="Gene3D" id="1.20.1070.10">
    <property type="entry name" value="Rhodopsin 7-helix transmembrane proteins"/>
    <property type="match status" value="1"/>
</dbReference>
<keyword evidence="4 7" id="KW-1133">Transmembrane helix</keyword>
<evidence type="ECO:0000256" key="6">
    <source>
        <dbReference type="ARBA" id="ARBA00023170"/>
    </source>
</evidence>
<evidence type="ECO:0000256" key="7">
    <source>
        <dbReference type="SAM" id="Phobius"/>
    </source>
</evidence>
<comment type="subcellular location">
    <subcellularLocation>
        <location evidence="1">Cell membrane</location>
        <topology evidence="1">Multi-pass membrane protein</topology>
    </subcellularLocation>
</comment>
<feature type="transmembrane region" description="Helical" evidence="7">
    <location>
        <begin position="146"/>
        <end position="165"/>
    </location>
</feature>
<evidence type="ECO:0000313" key="9">
    <source>
        <dbReference type="EMBL" id="KAK3591901.1"/>
    </source>
</evidence>
<evidence type="ECO:0000259" key="8">
    <source>
        <dbReference type="PROSITE" id="PS50262"/>
    </source>
</evidence>
<keyword evidence="6" id="KW-0675">Receptor</keyword>
<keyword evidence="3 7" id="KW-0812">Transmembrane</keyword>